<dbReference type="Gene3D" id="3.40.120.10">
    <property type="entry name" value="Alpha-D-Glucose-1,6-Bisphosphate, subunit A, domain 3"/>
    <property type="match status" value="3"/>
</dbReference>
<evidence type="ECO:0000259" key="4">
    <source>
        <dbReference type="Pfam" id="PF02878"/>
    </source>
</evidence>
<dbReference type="CDD" id="cd03089">
    <property type="entry name" value="PMM_PGM"/>
    <property type="match status" value="1"/>
</dbReference>
<sequence length="513" mass="55615">MAQVANWDWKKLQNGSDIRGVAIAGVANEPVNLTPEIATILGKAFASWVSQKLGKNTAELTMAVGRDSRLSGPVLSQAVMEGIISTGAQVYDLAIASTPAMFMSTVTPGWECDGAIMLTASHLPFNRNGLKFFTPQGGLGKSDISEILELAKLNDFANSPTPGSIIQHDFISVYAEGLVNKIRQGVNHPTNFEQPLTGLKIIVDAGNGAGGFYAEKVLKPLGADTTGSQFLDPDGTFPNHVPNPENQAAMESICQAVIDNKADFGIIFDTDVDRGAAVDNLGKELNRNRLIALISAIVLRENPGSAIVTDSITSDGLTHFIEQELKGVHHRFKRGYKNVINEAIRLNETGQESWLAIETSGHGAMKENYFLDDGAYLVSKLLIELAKTHLQGKSLTDLIANLQEPAESQEVRITIQNDDFKSLGNNVIEKLNQFVSQQTDWEIVPKNYEGVRVSCGSPDEDGWFLLRLSLHDPVLPLNIESNVVGGVAKIANRLLGFFQGIDYLDISTFSGIK</sequence>
<dbReference type="PRINTS" id="PR00509">
    <property type="entry name" value="PGMPMM"/>
</dbReference>
<comment type="caution">
    <text evidence="7">The sequence shown here is derived from an EMBL/GenBank/DDBJ whole genome shotgun (WGS) entry which is preliminary data.</text>
</comment>
<dbReference type="InterPro" id="IPR050060">
    <property type="entry name" value="Phosphoglucosamine_mutase"/>
</dbReference>
<dbReference type="InterPro" id="IPR016055">
    <property type="entry name" value="A-D-PHexomutase_a/b/a-I/II/III"/>
</dbReference>
<dbReference type="InterPro" id="IPR005846">
    <property type="entry name" value="A-D-PHexomutase_a/b/a-III"/>
</dbReference>
<keyword evidence="8" id="KW-1185">Reference proteome</keyword>
<dbReference type="PANTHER" id="PTHR42946:SF1">
    <property type="entry name" value="PHOSPHOGLUCOMUTASE (ALPHA-D-GLUCOSE-1,6-BISPHOSPHATE-DEPENDENT)"/>
    <property type="match status" value="1"/>
</dbReference>
<evidence type="ECO:0000256" key="1">
    <source>
        <dbReference type="ARBA" id="ARBA00001946"/>
    </source>
</evidence>
<evidence type="ECO:0000256" key="3">
    <source>
        <dbReference type="ARBA" id="ARBA00022553"/>
    </source>
</evidence>
<comment type="similarity">
    <text evidence="2">Belongs to the phosphohexose mutase family.</text>
</comment>
<feature type="domain" description="Alpha-D-phosphohexomutase alpha/beta/alpha" evidence="4">
    <location>
        <begin position="12"/>
        <end position="152"/>
    </location>
</feature>
<reference evidence="7 8" key="1">
    <citation type="journal article" date="2019" name="J Genomics">
        <title>The Draft Genome of a Hydrogen-producing Cyanobacterium, Arthrospira platensis NIES-46.</title>
        <authorList>
            <person name="Suzuki S."/>
            <person name="Yamaguchi H."/>
            <person name="Kawachi M."/>
        </authorList>
    </citation>
    <scope>NUCLEOTIDE SEQUENCE [LARGE SCALE GENOMIC DNA]</scope>
    <source>
        <strain evidence="7 8">NIES-46</strain>
    </source>
</reference>
<evidence type="ECO:0000256" key="2">
    <source>
        <dbReference type="ARBA" id="ARBA00010231"/>
    </source>
</evidence>
<dbReference type="RefSeq" id="WP_006619315.1">
    <property type="nucleotide sequence ID" value="NZ_BIMW01000072.1"/>
</dbReference>
<dbReference type="Pfam" id="PF02879">
    <property type="entry name" value="PGM_PMM_II"/>
    <property type="match status" value="1"/>
</dbReference>
<dbReference type="InterPro" id="IPR005841">
    <property type="entry name" value="Alpha-D-phosphohexomutase_SF"/>
</dbReference>
<organism evidence="7 8">
    <name type="scientific">Limnospira platensis NIES-46</name>
    <dbReference type="NCBI Taxonomy" id="1236695"/>
    <lineage>
        <taxon>Bacteria</taxon>
        <taxon>Bacillati</taxon>
        <taxon>Cyanobacteriota</taxon>
        <taxon>Cyanophyceae</taxon>
        <taxon>Oscillatoriophycideae</taxon>
        <taxon>Oscillatoriales</taxon>
        <taxon>Sirenicapillariaceae</taxon>
        <taxon>Limnospira</taxon>
    </lineage>
</organism>
<evidence type="ECO:0000313" key="8">
    <source>
        <dbReference type="Proteomes" id="UP000326169"/>
    </source>
</evidence>
<dbReference type="InterPro" id="IPR005845">
    <property type="entry name" value="A-D-PHexomutase_a/b/a-II"/>
</dbReference>
<dbReference type="Pfam" id="PF02878">
    <property type="entry name" value="PGM_PMM_I"/>
    <property type="match status" value="1"/>
</dbReference>
<name>A0A5M3T6B2_LIMPL</name>
<dbReference type="SUPFAM" id="SSF53738">
    <property type="entry name" value="Phosphoglucomutase, first 3 domains"/>
    <property type="match status" value="3"/>
</dbReference>
<accession>A0A5M3T6B2</accession>
<evidence type="ECO:0000313" key="7">
    <source>
        <dbReference type="EMBL" id="GCE93336.1"/>
    </source>
</evidence>
<dbReference type="Pfam" id="PF02880">
    <property type="entry name" value="PGM_PMM_III"/>
    <property type="match status" value="1"/>
</dbReference>
<proteinExistence type="inferred from homology"/>
<gene>
    <name evidence="7" type="ORF">NIES46_13860</name>
</gene>
<protein>
    <recommendedName>
        <fullName evidence="9">Phosphomannomutase/phosphoglucomutase</fullName>
    </recommendedName>
</protein>
<dbReference type="EMBL" id="BIMW01000072">
    <property type="protein sequence ID" value="GCE93336.1"/>
    <property type="molecule type" value="Genomic_DNA"/>
</dbReference>
<feature type="domain" description="Alpha-D-phosphohexomutase alpha/beta/alpha" evidence="6">
    <location>
        <begin position="287"/>
        <end position="402"/>
    </location>
</feature>
<keyword evidence="3" id="KW-0597">Phosphoprotein</keyword>
<comment type="cofactor">
    <cofactor evidence="1">
        <name>Mg(2+)</name>
        <dbReference type="ChEBI" id="CHEBI:18420"/>
    </cofactor>
</comment>
<feature type="domain" description="Alpha-D-phosphohexomutase alpha/beta/alpha" evidence="5">
    <location>
        <begin position="197"/>
        <end position="282"/>
    </location>
</feature>
<dbReference type="GeneID" id="301682270"/>
<dbReference type="PANTHER" id="PTHR42946">
    <property type="entry name" value="PHOSPHOHEXOSE MUTASE"/>
    <property type="match status" value="1"/>
</dbReference>
<dbReference type="InterPro" id="IPR005844">
    <property type="entry name" value="A-D-PHexomutase_a/b/a-I"/>
</dbReference>
<evidence type="ECO:0000259" key="6">
    <source>
        <dbReference type="Pfam" id="PF02880"/>
    </source>
</evidence>
<evidence type="ECO:0000259" key="5">
    <source>
        <dbReference type="Pfam" id="PF02879"/>
    </source>
</evidence>
<dbReference type="Proteomes" id="UP000326169">
    <property type="component" value="Unassembled WGS sequence"/>
</dbReference>
<evidence type="ECO:0008006" key="9">
    <source>
        <dbReference type="Google" id="ProtNLM"/>
    </source>
</evidence>
<dbReference type="Gene3D" id="3.30.310.50">
    <property type="entry name" value="Alpha-D-phosphohexomutase, C-terminal domain"/>
    <property type="match status" value="1"/>
</dbReference>